<sequence>MITKNYKLIKKLEFSQESDFFLAQQLNSKEEVFIKTNKEILSNQKNLEDEYLILQNLKHENIIKAKKVEKQGNKYFLILENFSLSTLKHQIKNKKFDLNTFLIIAIELCETCYYLHENQMIYQNFSSDSILFDEKTNRVKLFDFCETKEISKRKNNKEKTNNTDIYKAPEQTNRVNFSITEQTDIYSLGIVFYEMLSGIIPYDSKDLLSLSHTIITKEFLSLYELELKIPKVISNIIDKMIQKNPIDRYSNILSVLIDLKKIEDQLLNNRNIDEFEIDQFQKNFLINSNKKLFGREKELQELKEEIDNISNELIIIKGVSGVGKTSFVKTALKHSNIDISNSLEIKLDNYKQNIAYKILYEKIRELSKQLLTKDSHTLKLWRINISNALGNEANILYELIPELKIILDDKSNKTINNEEVSKIKFDNYLFKYLQLFATKKSPLLIFIDDMQWSDEITRTWLETSLYQLKNTITIISYRDNEVKENSRLYKLLNKLTKEDIKLKTFHLQALKLEDIKNILKTNIKLENSSEVAKLIFSKTLGNCFFIIQLLKQLLDENIIYFNYKEFKWKCDLTQLNTVSASNNIIELLENKINKLEINETKLLKIASCIGNKFDEVLLKKVYNDEKSFKQTLNKTILNEWIIKSKNINNSKHEKYKFSHDRIQQVIYNSIILSERSLYHKQIADSILSLNFHKKNNDFLTYINHYNNAKSLFKTKEQKDYLATLNHKASINARENADFIMAQKYMEEALSLFNDIKSKDNYSEILKDYAICEHMILNKKTALKYYNKAISVANTNLEKAYIYEQIIKLYSDFSEFKKAYETGKEALELFDLNIPKEFSKIVYTKDSMYLNYKLKNKNPNNLISLQETKDEKIIIMIKLLSALLKAAYQIDPKLCVLVSMKLVKLCLKYGDTKDAVIGFMVFGVIFQGAIKQNHKLGYKYANLSLEMIKKYNNSVLYPEVNFVSGYFAFSWLLPTAITEQKWFESYNKGLLIGDLFHSGCAAAGIIQSMFLRGVCLDNINNQIEIFEKKLRRIKAHEQLGAILSVKQAICKLKANTINKNSFCNKFFDEDEYVKDLENYNSLHFAHYYYINKMITLYIYEDYKQAYEYYLQSKRFLENSKGTIHGIEHYFYESLIFSNLYEKVNDGLKKKYLKTIKENLIEFEKYSLECPENFIVRKNLIKAELYRIENKINEAFKYFEKAIEAAEIYSQIHLKAIANRLLSNIYKKINQERVSKLLKNEEEEALIQWGVSIKNHSNSTINFSKAINLDTLTKAAEAIVKEQKLPNLLKSLLYIILENSGAQYANVLLEDNEKYYIQATASYKSTTIEVMQNIEFEKSNNVVHNVINYVLRTKKPIVINDLNSDSIFIREDDAINRGVKSVLCLPLIFHNKIRGLIYLENNAMSGVFSKEQIELLKHLSGQIAISIENTIMYKNLEEKVAERTQALDKKNDELENQNIKLQVQNKKILELNSDIIKENKKRKKVEEELQEAIKKLDMLATTDSLTNINNRRVFDLTLEQESARAQRTNESLCLIMCDIDYFKLYNDYYGHLQGDECLKYVAKTLNSSLKRTNDLVARYGGEEFAMILPNTSIENALKIATEIKNNIRKIEITHEKSKVSSYITLSMGIACTKELKTITPKNLIKIADEKLYIAKKKGRNQII</sequence>
<evidence type="ECO:0000256" key="2">
    <source>
        <dbReference type="SAM" id="Coils"/>
    </source>
</evidence>
<feature type="coiled-coil region" evidence="2">
    <location>
        <begin position="292"/>
        <end position="319"/>
    </location>
</feature>
<dbReference type="RefSeq" id="WP_099310551.1">
    <property type="nucleotide sequence ID" value="NZ_CP032101.1"/>
</dbReference>
<dbReference type="SMART" id="SM00267">
    <property type="entry name" value="GGDEF"/>
    <property type="match status" value="1"/>
</dbReference>
<name>A0A347TH88_9BACT</name>
<dbReference type="Proteomes" id="UP000264693">
    <property type="component" value="Chromosome"/>
</dbReference>
<dbReference type="InterPro" id="IPR019734">
    <property type="entry name" value="TPR_rpt"/>
</dbReference>
<dbReference type="Gene3D" id="1.25.40.10">
    <property type="entry name" value="Tetratricopeptide repeat domain"/>
    <property type="match status" value="1"/>
</dbReference>
<evidence type="ECO:0000313" key="8">
    <source>
        <dbReference type="Proteomes" id="UP000264693"/>
    </source>
</evidence>
<proteinExistence type="predicted"/>
<dbReference type="InterPro" id="IPR000160">
    <property type="entry name" value="GGDEF_dom"/>
</dbReference>
<reference evidence="6" key="2">
    <citation type="submission" date="2017-09" db="EMBL/GenBank/DDBJ databases">
        <authorList>
            <person name="Perez-Cataluna A."/>
            <person name="Figueras M.J."/>
            <person name="Salas-Masso N."/>
        </authorList>
    </citation>
    <scope>NUCLEOTIDE SEQUENCE</scope>
    <source>
        <strain evidence="6">CECT 7727</strain>
    </source>
</reference>
<feature type="coiled-coil region" evidence="2">
    <location>
        <begin position="578"/>
        <end position="605"/>
    </location>
</feature>
<dbReference type="InterPro" id="IPR003018">
    <property type="entry name" value="GAF"/>
</dbReference>
<dbReference type="EMBL" id="CP032101">
    <property type="protein sequence ID" value="AXX85966.1"/>
    <property type="molecule type" value="Genomic_DNA"/>
</dbReference>
<evidence type="ECO:0000313" key="6">
    <source>
        <dbReference type="EMBL" id="PHO15934.1"/>
    </source>
</evidence>
<evidence type="ECO:0000256" key="1">
    <source>
        <dbReference type="ARBA" id="ARBA00004167"/>
    </source>
</evidence>
<dbReference type="SUPFAM" id="SSF48452">
    <property type="entry name" value="TPR-like"/>
    <property type="match status" value="1"/>
</dbReference>
<organism evidence="5 8">
    <name type="scientific">Malaciobacter marinus</name>
    <dbReference type="NCBI Taxonomy" id="505249"/>
    <lineage>
        <taxon>Bacteria</taxon>
        <taxon>Pseudomonadati</taxon>
        <taxon>Campylobacterota</taxon>
        <taxon>Epsilonproteobacteria</taxon>
        <taxon>Campylobacterales</taxon>
        <taxon>Arcobacteraceae</taxon>
        <taxon>Malaciobacter</taxon>
    </lineage>
</organism>
<dbReference type="FunFam" id="3.30.70.270:FF:000001">
    <property type="entry name" value="Diguanylate cyclase domain protein"/>
    <property type="match status" value="1"/>
</dbReference>
<dbReference type="Gene3D" id="3.30.200.20">
    <property type="entry name" value="Phosphorylase Kinase, domain 1"/>
    <property type="match status" value="1"/>
</dbReference>
<keyword evidence="7" id="KW-1185">Reference proteome</keyword>
<dbReference type="Pfam" id="PF13191">
    <property type="entry name" value="AAA_16"/>
    <property type="match status" value="1"/>
</dbReference>
<dbReference type="Pfam" id="PF00069">
    <property type="entry name" value="Pkinase"/>
    <property type="match status" value="1"/>
</dbReference>
<dbReference type="PROSITE" id="PS50887">
    <property type="entry name" value="GGDEF"/>
    <property type="match status" value="1"/>
</dbReference>
<accession>A0A347TH88</accession>
<dbReference type="GO" id="GO:0005524">
    <property type="term" value="F:ATP binding"/>
    <property type="evidence" value="ECO:0007669"/>
    <property type="project" value="InterPro"/>
</dbReference>
<feature type="domain" description="GGDEF" evidence="4">
    <location>
        <begin position="1528"/>
        <end position="1661"/>
    </location>
</feature>
<dbReference type="InterPro" id="IPR029787">
    <property type="entry name" value="Nucleotide_cyclase"/>
</dbReference>
<evidence type="ECO:0000259" key="4">
    <source>
        <dbReference type="PROSITE" id="PS50887"/>
    </source>
</evidence>
<evidence type="ECO:0000313" key="5">
    <source>
        <dbReference type="EMBL" id="AXX85966.1"/>
    </source>
</evidence>
<dbReference type="Gene3D" id="3.40.50.300">
    <property type="entry name" value="P-loop containing nucleotide triphosphate hydrolases"/>
    <property type="match status" value="1"/>
</dbReference>
<dbReference type="NCBIfam" id="TIGR00254">
    <property type="entry name" value="GGDEF"/>
    <property type="match status" value="1"/>
</dbReference>
<dbReference type="Gene3D" id="3.30.70.270">
    <property type="match status" value="1"/>
</dbReference>
<reference evidence="7" key="1">
    <citation type="submission" date="2017-09" db="EMBL/GenBank/DDBJ databases">
        <title>Arcobacter canalis sp. nov., a new species isolated from a water canal contaminated with urban sewage.</title>
        <authorList>
            <person name="Perez-Cataluna A."/>
            <person name="Salas-Masso N."/>
            <person name="Figueras M.J."/>
        </authorList>
    </citation>
    <scope>NUCLEOTIDE SEQUENCE [LARGE SCALE GENOMIC DNA]</scope>
    <source>
        <strain evidence="7">CECT 7727</strain>
    </source>
</reference>
<dbReference type="Pfam" id="PF01590">
    <property type="entry name" value="GAF"/>
    <property type="match status" value="1"/>
</dbReference>
<dbReference type="Pfam" id="PF00990">
    <property type="entry name" value="GGDEF"/>
    <property type="match status" value="1"/>
</dbReference>
<dbReference type="PANTHER" id="PTHR43642:SF1">
    <property type="entry name" value="HYBRID SIGNAL TRANSDUCTION HISTIDINE KINASE G"/>
    <property type="match status" value="1"/>
</dbReference>
<dbReference type="KEGG" id="amar:AMRN_0172"/>
<dbReference type="SUPFAM" id="SSF56112">
    <property type="entry name" value="Protein kinase-like (PK-like)"/>
    <property type="match status" value="1"/>
</dbReference>
<dbReference type="Gene3D" id="1.10.510.10">
    <property type="entry name" value="Transferase(Phosphotransferase) domain 1"/>
    <property type="match status" value="1"/>
</dbReference>
<dbReference type="GO" id="GO:0016020">
    <property type="term" value="C:membrane"/>
    <property type="evidence" value="ECO:0007669"/>
    <property type="project" value="UniProtKB-SubCell"/>
</dbReference>
<dbReference type="InterPro" id="IPR011009">
    <property type="entry name" value="Kinase-like_dom_sf"/>
</dbReference>
<comment type="subcellular location">
    <subcellularLocation>
        <location evidence="1">Membrane</location>
        <topology evidence="1">Single-pass membrane protein</topology>
    </subcellularLocation>
</comment>
<keyword evidence="2" id="KW-0175">Coiled coil</keyword>
<dbReference type="InterPro" id="IPR000719">
    <property type="entry name" value="Prot_kinase_dom"/>
</dbReference>
<dbReference type="PANTHER" id="PTHR43642">
    <property type="entry name" value="HYBRID SIGNAL TRANSDUCTION HISTIDINE KINASE G"/>
    <property type="match status" value="1"/>
</dbReference>
<dbReference type="InterPro" id="IPR041664">
    <property type="entry name" value="AAA_16"/>
</dbReference>
<keyword evidence="5" id="KW-0418">Kinase</keyword>
<dbReference type="SUPFAM" id="SSF52540">
    <property type="entry name" value="P-loop containing nucleoside triphosphate hydrolases"/>
    <property type="match status" value="1"/>
</dbReference>
<keyword evidence="5" id="KW-0808">Transferase</keyword>
<dbReference type="PROSITE" id="PS50011">
    <property type="entry name" value="PROTEIN_KINASE_DOM"/>
    <property type="match status" value="1"/>
</dbReference>
<protein>
    <submittedName>
        <fullName evidence="5">Diguanylate cyclase/phosphodiesterase (Protein kinase domain)</fullName>
    </submittedName>
</protein>
<gene>
    <name evidence="5" type="ORF">AMRN_0172</name>
    <name evidence="6" type="ORF">CPH92_04390</name>
</gene>
<feature type="domain" description="Protein kinase" evidence="3">
    <location>
        <begin position="6"/>
        <end position="267"/>
    </location>
</feature>
<dbReference type="InterPro" id="IPR011990">
    <property type="entry name" value="TPR-like_helical_dom_sf"/>
</dbReference>
<dbReference type="SMART" id="SM00065">
    <property type="entry name" value="GAF"/>
    <property type="match status" value="1"/>
</dbReference>
<dbReference type="Gene3D" id="3.30.450.40">
    <property type="match status" value="1"/>
</dbReference>
<dbReference type="SUPFAM" id="SSF55073">
    <property type="entry name" value="Nucleotide cyclase"/>
    <property type="match status" value="1"/>
</dbReference>
<dbReference type="InterPro" id="IPR043128">
    <property type="entry name" value="Rev_trsase/Diguanyl_cyclase"/>
</dbReference>
<dbReference type="InterPro" id="IPR053159">
    <property type="entry name" value="Hybrid_Histidine_Kinase"/>
</dbReference>
<dbReference type="SUPFAM" id="SSF55781">
    <property type="entry name" value="GAF domain-like"/>
    <property type="match status" value="1"/>
</dbReference>
<evidence type="ECO:0000259" key="3">
    <source>
        <dbReference type="PROSITE" id="PS50011"/>
    </source>
</evidence>
<dbReference type="SMART" id="SM00028">
    <property type="entry name" value="TPR"/>
    <property type="match status" value="4"/>
</dbReference>
<evidence type="ECO:0000313" key="7">
    <source>
        <dbReference type="Proteomes" id="UP000224740"/>
    </source>
</evidence>
<dbReference type="GO" id="GO:0004672">
    <property type="term" value="F:protein kinase activity"/>
    <property type="evidence" value="ECO:0007669"/>
    <property type="project" value="InterPro"/>
</dbReference>
<dbReference type="InterPro" id="IPR029016">
    <property type="entry name" value="GAF-like_dom_sf"/>
</dbReference>
<dbReference type="InterPro" id="IPR027417">
    <property type="entry name" value="P-loop_NTPase"/>
</dbReference>
<dbReference type="Proteomes" id="UP000224740">
    <property type="component" value="Unassembled WGS sequence"/>
</dbReference>
<reference evidence="5 8" key="3">
    <citation type="submission" date="2018-08" db="EMBL/GenBank/DDBJ databases">
        <title>Complete genome of the Arcobacter marinus type strain JCM 15502.</title>
        <authorList>
            <person name="Miller W.G."/>
            <person name="Yee E."/>
            <person name="Huynh S."/>
            <person name="Parker C.T."/>
        </authorList>
    </citation>
    <scope>NUCLEOTIDE SEQUENCE [LARGE SCALE GENOMIC DNA]</scope>
    <source>
        <strain evidence="5 8">JCM 15502</strain>
    </source>
</reference>
<dbReference type="EMBL" id="NXAO01000017">
    <property type="protein sequence ID" value="PHO15934.1"/>
    <property type="molecule type" value="Genomic_DNA"/>
</dbReference>
<feature type="coiled-coil region" evidence="2">
    <location>
        <begin position="1431"/>
        <end position="1500"/>
    </location>
</feature>
<dbReference type="CDD" id="cd01949">
    <property type="entry name" value="GGDEF"/>
    <property type="match status" value="1"/>
</dbReference>